<sequence>MGQRSECHQILMDIEVVRKQFIAEGISIRAWAESRGYKPRTVYAVLQGQLACRHGVSHRIAVDLGLKARPIKARFTGGAA</sequence>
<dbReference type="Proteomes" id="UP000244224">
    <property type="component" value="Unassembled WGS sequence"/>
</dbReference>
<gene>
    <name evidence="1" type="ORF">C8N34_106142</name>
</gene>
<proteinExistence type="predicted"/>
<protein>
    <submittedName>
        <fullName evidence="1">Gp16 family phage-associated protein</fullName>
    </submittedName>
</protein>
<organism evidence="1 2">
    <name type="scientific">Gemmobacter caeni</name>
    <dbReference type="NCBI Taxonomy" id="589035"/>
    <lineage>
        <taxon>Bacteria</taxon>
        <taxon>Pseudomonadati</taxon>
        <taxon>Pseudomonadota</taxon>
        <taxon>Alphaproteobacteria</taxon>
        <taxon>Rhodobacterales</taxon>
        <taxon>Paracoccaceae</taxon>
        <taxon>Gemmobacter</taxon>
    </lineage>
</organism>
<dbReference type="InterPro" id="IPR026365">
    <property type="entry name" value="BcepMu_gp16"/>
</dbReference>
<dbReference type="RefSeq" id="WP_199750661.1">
    <property type="nucleotide sequence ID" value="NZ_QBKP01000006.1"/>
</dbReference>
<keyword evidence="2" id="KW-1185">Reference proteome</keyword>
<evidence type="ECO:0000313" key="2">
    <source>
        <dbReference type="Proteomes" id="UP000244224"/>
    </source>
</evidence>
<comment type="caution">
    <text evidence="1">The sequence shown here is derived from an EMBL/GenBank/DDBJ whole genome shotgun (WGS) entry which is preliminary data.</text>
</comment>
<dbReference type="NCBIfam" id="TIGR04111">
    <property type="entry name" value="BcepMu_gp16"/>
    <property type="match status" value="1"/>
</dbReference>
<evidence type="ECO:0000313" key="1">
    <source>
        <dbReference type="EMBL" id="PTX49961.1"/>
    </source>
</evidence>
<dbReference type="AlphaFoldDB" id="A0A2T6B1L5"/>
<accession>A0A2T6B1L5</accession>
<dbReference type="EMBL" id="QBKP01000006">
    <property type="protein sequence ID" value="PTX49961.1"/>
    <property type="molecule type" value="Genomic_DNA"/>
</dbReference>
<name>A0A2T6B1L5_9RHOB</name>
<reference evidence="1 2" key="1">
    <citation type="submission" date="2018-04" db="EMBL/GenBank/DDBJ databases">
        <title>Genomic Encyclopedia of Archaeal and Bacterial Type Strains, Phase II (KMG-II): from individual species to whole genera.</title>
        <authorList>
            <person name="Goeker M."/>
        </authorList>
    </citation>
    <scope>NUCLEOTIDE SEQUENCE [LARGE SCALE GENOMIC DNA]</scope>
    <source>
        <strain evidence="1 2">DSM 21823</strain>
    </source>
</reference>